<reference evidence="1 3" key="1">
    <citation type="journal article" date="2014" name="BMC Genomics">
        <title>Genome sequence of Anopheles sinensis provides insight into genetics basis of mosquito competence for malaria parasites.</title>
        <authorList>
            <person name="Zhou D."/>
            <person name="Zhang D."/>
            <person name="Ding G."/>
            <person name="Shi L."/>
            <person name="Hou Q."/>
            <person name="Ye Y."/>
            <person name="Xu Y."/>
            <person name="Zhou H."/>
            <person name="Xiong C."/>
            <person name="Li S."/>
            <person name="Yu J."/>
            <person name="Hong S."/>
            <person name="Yu X."/>
            <person name="Zou P."/>
            <person name="Chen C."/>
            <person name="Chang X."/>
            <person name="Wang W."/>
            <person name="Lv Y."/>
            <person name="Sun Y."/>
            <person name="Ma L."/>
            <person name="Shen B."/>
            <person name="Zhu C."/>
        </authorList>
    </citation>
    <scope>NUCLEOTIDE SEQUENCE [LARGE SCALE GENOMIC DNA]</scope>
</reference>
<accession>A0A084WSB7</accession>
<reference evidence="2" key="2">
    <citation type="submission" date="2020-05" db="UniProtKB">
        <authorList>
            <consortium name="EnsemblMetazoa"/>
        </authorList>
    </citation>
    <scope>IDENTIFICATION</scope>
</reference>
<protein>
    <submittedName>
        <fullName evidence="1 2">Uncharacterized protein</fullName>
    </submittedName>
</protein>
<evidence type="ECO:0000313" key="3">
    <source>
        <dbReference type="Proteomes" id="UP000030765"/>
    </source>
</evidence>
<keyword evidence="3" id="KW-1185">Reference proteome</keyword>
<dbReference type="EnsemblMetazoa" id="ASIC021405-RA">
    <property type="protein sequence ID" value="ASIC021405-PA"/>
    <property type="gene ID" value="ASIC021405"/>
</dbReference>
<dbReference type="Proteomes" id="UP000030765">
    <property type="component" value="Unassembled WGS sequence"/>
</dbReference>
<dbReference type="EMBL" id="ATLV01026436">
    <property type="status" value="NOT_ANNOTATED_CDS"/>
    <property type="molecule type" value="Genomic_DNA"/>
</dbReference>
<proteinExistence type="predicted"/>
<organism evidence="1">
    <name type="scientific">Anopheles sinensis</name>
    <name type="common">Mosquito</name>
    <dbReference type="NCBI Taxonomy" id="74873"/>
    <lineage>
        <taxon>Eukaryota</taxon>
        <taxon>Metazoa</taxon>
        <taxon>Ecdysozoa</taxon>
        <taxon>Arthropoda</taxon>
        <taxon>Hexapoda</taxon>
        <taxon>Insecta</taxon>
        <taxon>Pterygota</taxon>
        <taxon>Neoptera</taxon>
        <taxon>Endopterygota</taxon>
        <taxon>Diptera</taxon>
        <taxon>Nematocera</taxon>
        <taxon>Culicoidea</taxon>
        <taxon>Culicidae</taxon>
        <taxon>Anophelinae</taxon>
        <taxon>Anopheles</taxon>
    </lineage>
</organism>
<dbReference type="EMBL" id="KE525413">
    <property type="protein sequence ID" value="KFB53111.1"/>
    <property type="molecule type" value="Genomic_DNA"/>
</dbReference>
<dbReference type="AlphaFoldDB" id="A0A084WSB7"/>
<sequence>MAAHYAALLFLRGGSAFGRRSDTVTKTDRPEDRPLPMLITLGVYGALVCSRVKHNPRLAVQLTLDDSFG</sequence>
<evidence type="ECO:0000313" key="2">
    <source>
        <dbReference type="EnsemblMetazoa" id="ASIC021405-PA"/>
    </source>
</evidence>
<dbReference type="VEuPathDB" id="VectorBase:ASIC021405"/>
<evidence type="ECO:0000313" key="1">
    <source>
        <dbReference type="EMBL" id="KFB53111.1"/>
    </source>
</evidence>
<name>A0A084WSB7_ANOSI</name>
<gene>
    <name evidence="1" type="ORF">ZHAS_00021405</name>
</gene>